<dbReference type="AlphaFoldDB" id="A0A1F5EQW5"/>
<dbReference type="SUPFAM" id="SSF143422">
    <property type="entry name" value="Transposase IS200-like"/>
    <property type="match status" value="1"/>
</dbReference>
<dbReference type="GO" id="GO:0003677">
    <property type="term" value="F:DNA binding"/>
    <property type="evidence" value="ECO:0007669"/>
    <property type="project" value="InterPro"/>
</dbReference>
<dbReference type="EMBL" id="MFAH01000074">
    <property type="protein sequence ID" value="OGD69782.1"/>
    <property type="molecule type" value="Genomic_DNA"/>
</dbReference>
<name>A0A1F5EQW5_9BACT</name>
<dbReference type="Proteomes" id="UP000177390">
    <property type="component" value="Unassembled WGS sequence"/>
</dbReference>
<dbReference type="NCBIfam" id="NF033573">
    <property type="entry name" value="transpos_IS200"/>
    <property type="match status" value="1"/>
</dbReference>
<dbReference type="Pfam" id="PF01797">
    <property type="entry name" value="Y1_Tnp"/>
    <property type="match status" value="1"/>
</dbReference>
<proteinExistence type="predicted"/>
<evidence type="ECO:0000313" key="3">
    <source>
        <dbReference type="Proteomes" id="UP000177390"/>
    </source>
</evidence>
<dbReference type="InterPro" id="IPR002686">
    <property type="entry name" value="Transposase_17"/>
</dbReference>
<dbReference type="GO" id="GO:0006313">
    <property type="term" value="P:DNA transposition"/>
    <property type="evidence" value="ECO:0007669"/>
    <property type="project" value="InterPro"/>
</dbReference>
<sequence>MVKLSRQAHCVYRCEYHLVWIPKFRYKVLVKGVAEYLEIKFHEVRKYYPEIQFLETSIQVGHVHLLLSFPPKYSISKVVGILKQNTGGALMQKFDFLKQKYRNLRSVWSTGYFAVTVSAGEETIRRYIKYQQQEDLGQAKLAL</sequence>
<gene>
    <name evidence="2" type="ORF">A3D09_04480</name>
</gene>
<dbReference type="InterPro" id="IPR036515">
    <property type="entry name" value="Transposase_17_sf"/>
</dbReference>
<evidence type="ECO:0000259" key="1">
    <source>
        <dbReference type="SMART" id="SM01321"/>
    </source>
</evidence>
<reference evidence="2 3" key="1">
    <citation type="journal article" date="2016" name="Nat. Commun.">
        <title>Thousands of microbial genomes shed light on interconnected biogeochemical processes in an aquifer system.</title>
        <authorList>
            <person name="Anantharaman K."/>
            <person name="Brown C.T."/>
            <person name="Hug L.A."/>
            <person name="Sharon I."/>
            <person name="Castelle C.J."/>
            <person name="Probst A.J."/>
            <person name="Thomas B.C."/>
            <person name="Singh A."/>
            <person name="Wilkins M.J."/>
            <person name="Karaoz U."/>
            <person name="Brodie E.L."/>
            <person name="Williams K.H."/>
            <person name="Hubbard S.S."/>
            <person name="Banfield J.F."/>
        </authorList>
    </citation>
    <scope>NUCLEOTIDE SEQUENCE [LARGE SCALE GENOMIC DNA]</scope>
</reference>
<dbReference type="PANTHER" id="PTHR33360">
    <property type="entry name" value="TRANSPOSASE FOR INSERTION SEQUENCE ELEMENT IS200"/>
    <property type="match status" value="1"/>
</dbReference>
<evidence type="ECO:0000313" key="2">
    <source>
        <dbReference type="EMBL" id="OGD69782.1"/>
    </source>
</evidence>
<organism evidence="2 3">
    <name type="scientific">Candidatus Collierbacteria bacterium RIFCSPHIGHO2_02_FULL_49_10</name>
    <dbReference type="NCBI Taxonomy" id="1817723"/>
    <lineage>
        <taxon>Bacteria</taxon>
        <taxon>Candidatus Collieribacteriota</taxon>
    </lineage>
</organism>
<dbReference type="PANTHER" id="PTHR33360:SF2">
    <property type="entry name" value="TRANSPOSASE FOR INSERTION SEQUENCE ELEMENT IS200"/>
    <property type="match status" value="1"/>
</dbReference>
<accession>A0A1F5EQW5</accession>
<dbReference type="SMART" id="SM01321">
    <property type="entry name" value="Y1_Tnp"/>
    <property type="match status" value="1"/>
</dbReference>
<protein>
    <recommendedName>
        <fullName evidence="1">Transposase IS200-like domain-containing protein</fullName>
    </recommendedName>
</protein>
<dbReference type="GO" id="GO:0004803">
    <property type="term" value="F:transposase activity"/>
    <property type="evidence" value="ECO:0007669"/>
    <property type="project" value="InterPro"/>
</dbReference>
<feature type="domain" description="Transposase IS200-like" evidence="1">
    <location>
        <begin position="11"/>
        <end position="131"/>
    </location>
</feature>
<dbReference type="Gene3D" id="3.30.70.1290">
    <property type="entry name" value="Transposase IS200-like"/>
    <property type="match status" value="1"/>
</dbReference>
<comment type="caution">
    <text evidence="2">The sequence shown here is derived from an EMBL/GenBank/DDBJ whole genome shotgun (WGS) entry which is preliminary data.</text>
</comment>